<evidence type="ECO:0000256" key="4">
    <source>
        <dbReference type="ARBA" id="ARBA00022741"/>
    </source>
</evidence>
<evidence type="ECO:0000256" key="6">
    <source>
        <dbReference type="ARBA" id="ARBA00022840"/>
    </source>
</evidence>
<dbReference type="GO" id="GO:0008972">
    <property type="term" value="F:phosphomethylpyrimidine kinase activity"/>
    <property type="evidence" value="ECO:0007669"/>
    <property type="project" value="InterPro"/>
</dbReference>
<evidence type="ECO:0000313" key="9">
    <source>
        <dbReference type="Proteomes" id="UP000043763"/>
    </source>
</evidence>
<dbReference type="GO" id="GO:0008902">
    <property type="term" value="F:hydroxymethylpyrimidine kinase activity"/>
    <property type="evidence" value="ECO:0007669"/>
    <property type="project" value="UniProtKB-EC"/>
</dbReference>
<dbReference type="Proteomes" id="UP000043763">
    <property type="component" value="Unassembled WGS sequence"/>
</dbReference>
<keyword evidence="4" id="KW-0547">Nucleotide-binding</keyword>
<dbReference type="EC" id="2.7.1.49" evidence="2"/>
<evidence type="ECO:0000313" key="8">
    <source>
        <dbReference type="EMBL" id="CRF34434.1"/>
    </source>
</evidence>
<reference evidence="9" key="1">
    <citation type="submission" date="2015-04" db="EMBL/GenBank/DDBJ databases">
        <authorList>
            <person name="Mushtaq Mamoona"/>
        </authorList>
    </citation>
    <scope>NUCLEOTIDE SEQUENCE [LARGE SCALE GENOMIC DNA]</scope>
    <source>
        <strain evidence="9">AN4859/03</strain>
    </source>
</reference>
<protein>
    <recommendedName>
        <fullName evidence="2">hydroxymethylpyrimidine kinase</fullName>
        <ecNumber evidence="2">2.7.1.49</ecNumber>
    </recommendedName>
</protein>
<evidence type="ECO:0000256" key="5">
    <source>
        <dbReference type="ARBA" id="ARBA00022777"/>
    </source>
</evidence>
<proteinExistence type="predicted"/>
<dbReference type="NCBIfam" id="TIGR00097">
    <property type="entry name" value="HMP-P_kinase"/>
    <property type="match status" value="1"/>
</dbReference>
<dbReference type="EMBL" id="CVLB01000002">
    <property type="protein sequence ID" value="CRF34434.1"/>
    <property type="molecule type" value="Genomic_DNA"/>
</dbReference>
<dbReference type="SUPFAM" id="SSF53613">
    <property type="entry name" value="Ribokinase-like"/>
    <property type="match status" value="1"/>
</dbReference>
<keyword evidence="5 8" id="KW-0418">Kinase</keyword>
<dbReference type="InterPro" id="IPR013749">
    <property type="entry name" value="PM/HMP-P_kinase-1"/>
</dbReference>
<organism evidence="8 9">
    <name type="scientific">Brachyspira suanatina</name>
    <dbReference type="NCBI Taxonomy" id="381802"/>
    <lineage>
        <taxon>Bacteria</taxon>
        <taxon>Pseudomonadati</taxon>
        <taxon>Spirochaetota</taxon>
        <taxon>Spirochaetia</taxon>
        <taxon>Brachyspirales</taxon>
        <taxon>Brachyspiraceae</taxon>
        <taxon>Brachyspira</taxon>
    </lineage>
</organism>
<dbReference type="GO" id="GO:0009228">
    <property type="term" value="P:thiamine biosynthetic process"/>
    <property type="evidence" value="ECO:0007669"/>
    <property type="project" value="InterPro"/>
</dbReference>
<dbReference type="Gene3D" id="3.40.1190.20">
    <property type="match status" value="1"/>
</dbReference>
<dbReference type="CDD" id="cd01169">
    <property type="entry name" value="HMPP_kinase"/>
    <property type="match status" value="1"/>
</dbReference>
<comment type="pathway">
    <text evidence="1">Cofactor biosynthesis; thiamine diphosphate biosynthesis.</text>
</comment>
<dbReference type="GO" id="GO:0005829">
    <property type="term" value="C:cytosol"/>
    <property type="evidence" value="ECO:0007669"/>
    <property type="project" value="TreeGrafter"/>
</dbReference>
<dbReference type="InterPro" id="IPR004399">
    <property type="entry name" value="HMP/HMP-P_kinase_dom"/>
</dbReference>
<dbReference type="GO" id="GO:0005524">
    <property type="term" value="F:ATP binding"/>
    <property type="evidence" value="ECO:0007669"/>
    <property type="project" value="UniProtKB-KW"/>
</dbReference>
<keyword evidence="6" id="KW-0067">ATP-binding</keyword>
<dbReference type="PANTHER" id="PTHR20858">
    <property type="entry name" value="PHOSPHOMETHYLPYRIMIDINE KINASE"/>
    <property type="match status" value="1"/>
</dbReference>
<keyword evidence="3 8" id="KW-0808">Transferase</keyword>
<dbReference type="InterPro" id="IPR029056">
    <property type="entry name" value="Ribokinase-like"/>
</dbReference>
<feature type="domain" description="Pyridoxamine kinase/Phosphomethylpyrimidine kinase" evidence="7">
    <location>
        <begin position="11"/>
        <end position="258"/>
    </location>
</feature>
<evidence type="ECO:0000256" key="2">
    <source>
        <dbReference type="ARBA" id="ARBA00012135"/>
    </source>
</evidence>
<dbReference type="PANTHER" id="PTHR20858:SF17">
    <property type="entry name" value="HYDROXYMETHYLPYRIMIDINE_PHOSPHOMETHYLPYRIMIDINE KINASE THI20-RELATED"/>
    <property type="match status" value="1"/>
</dbReference>
<dbReference type="Pfam" id="PF08543">
    <property type="entry name" value="Phos_pyr_kin"/>
    <property type="match status" value="1"/>
</dbReference>
<name>A0A0G4K9H1_9SPIR</name>
<gene>
    <name evidence="8" type="primary">thiD</name>
    <name evidence="8" type="ORF">BRSU_2016</name>
</gene>
<evidence type="ECO:0000256" key="3">
    <source>
        <dbReference type="ARBA" id="ARBA00022679"/>
    </source>
</evidence>
<dbReference type="OrthoDB" id="9810880at2"/>
<dbReference type="RefSeq" id="WP_048595219.1">
    <property type="nucleotide sequence ID" value="NZ_CVLB01000002.1"/>
</dbReference>
<sequence length="269" mass="29164">MVKALTIAGFDGSGGAGIQADLKTFSALGCYGMCVLTALPVQNTQGVRSCYEIELKAIKEQLECIFDDIIPDAIKIGMLFNSDIIKLVANFLSNNSKNIPIIVDPVMVAKSGDRLLLEEAVDSLKKYILPISTIVTPNIPEAEDLTSKKIKTDDDMIDAANDILNMGAKNVMLKGGHLEGELSRDLFINKESKEFLDALRIDTKNTHGTGCTLSAAICSYIAHGKTPLEASKLGKQYLFNALQAAKVDSVGKGHGPVHHFYEAWKHLNL</sequence>
<keyword evidence="9" id="KW-1185">Reference proteome</keyword>
<dbReference type="AlphaFoldDB" id="A0A0G4K9H1"/>
<evidence type="ECO:0000259" key="7">
    <source>
        <dbReference type="Pfam" id="PF08543"/>
    </source>
</evidence>
<accession>A0A0G4K9H1</accession>
<dbReference type="FunFam" id="3.40.1190.20:FF:000003">
    <property type="entry name" value="Phosphomethylpyrimidine kinase ThiD"/>
    <property type="match status" value="1"/>
</dbReference>
<evidence type="ECO:0000256" key="1">
    <source>
        <dbReference type="ARBA" id="ARBA00004948"/>
    </source>
</evidence>